<feature type="region of interest" description="Disordered" evidence="2">
    <location>
        <begin position="1170"/>
        <end position="1197"/>
    </location>
</feature>
<dbReference type="Proteomes" id="UP000282613">
    <property type="component" value="Unassembled WGS sequence"/>
</dbReference>
<dbReference type="Pfam" id="PF06367">
    <property type="entry name" value="Drf_FH3"/>
    <property type="match status" value="1"/>
</dbReference>
<dbReference type="AlphaFoldDB" id="A0A0R3W1G8"/>
<keyword evidence="1" id="KW-0175">Coiled coil</keyword>
<feature type="coiled-coil region" evidence="1">
    <location>
        <begin position="458"/>
        <end position="499"/>
    </location>
</feature>
<dbReference type="GO" id="GO:0016477">
    <property type="term" value="P:cell migration"/>
    <property type="evidence" value="ECO:0007669"/>
    <property type="project" value="TreeGrafter"/>
</dbReference>
<dbReference type="PROSITE" id="PS51232">
    <property type="entry name" value="GBD_FH3"/>
    <property type="match status" value="1"/>
</dbReference>
<dbReference type="WBParaSite" id="TASK_0000357801-mRNA-1">
    <property type="protein sequence ID" value="TASK_0000357801-mRNA-1"/>
    <property type="gene ID" value="TASK_0000357801"/>
</dbReference>
<dbReference type="GO" id="GO:0005829">
    <property type="term" value="C:cytosol"/>
    <property type="evidence" value="ECO:0007669"/>
    <property type="project" value="TreeGrafter"/>
</dbReference>
<dbReference type="Gene3D" id="1.25.10.10">
    <property type="entry name" value="Leucine-rich Repeat Variant"/>
    <property type="match status" value="1"/>
</dbReference>
<name>A0A0R3W1G8_TAEAS</name>
<evidence type="ECO:0000259" key="3">
    <source>
        <dbReference type="PROSITE" id="PS51232"/>
    </source>
</evidence>
<dbReference type="EMBL" id="UYRS01018304">
    <property type="protein sequence ID" value="VDK32033.1"/>
    <property type="molecule type" value="Genomic_DNA"/>
</dbReference>
<dbReference type="SUPFAM" id="SSF48371">
    <property type="entry name" value="ARM repeat"/>
    <property type="match status" value="1"/>
</dbReference>
<feature type="compositionally biased region" description="Low complexity" evidence="2">
    <location>
        <begin position="596"/>
        <end position="609"/>
    </location>
</feature>
<feature type="compositionally biased region" description="Polar residues" evidence="2">
    <location>
        <begin position="203"/>
        <end position="220"/>
    </location>
</feature>
<dbReference type="PANTHER" id="PTHR45857:SF4">
    <property type="entry name" value="FORMIN-LIKE PROTEIN"/>
    <property type="match status" value="1"/>
</dbReference>
<dbReference type="STRING" id="60517.A0A0R3W1G8"/>
<feature type="compositionally biased region" description="Polar residues" evidence="2">
    <location>
        <begin position="1188"/>
        <end position="1197"/>
    </location>
</feature>
<evidence type="ECO:0000256" key="1">
    <source>
        <dbReference type="SAM" id="Coils"/>
    </source>
</evidence>
<dbReference type="SMART" id="SM01140">
    <property type="entry name" value="Drf_GBD"/>
    <property type="match status" value="1"/>
</dbReference>
<dbReference type="InterPro" id="IPR043592">
    <property type="entry name" value="FMNL_animal"/>
</dbReference>
<feature type="compositionally biased region" description="Low complexity" evidence="2">
    <location>
        <begin position="1170"/>
        <end position="1180"/>
    </location>
</feature>
<evidence type="ECO:0000256" key="2">
    <source>
        <dbReference type="SAM" id="MobiDB-lite"/>
    </source>
</evidence>
<dbReference type="GO" id="GO:0031267">
    <property type="term" value="F:small GTPase binding"/>
    <property type="evidence" value="ECO:0007669"/>
    <property type="project" value="InterPro"/>
</dbReference>
<dbReference type="SMART" id="SM01139">
    <property type="entry name" value="Drf_FH3"/>
    <property type="match status" value="1"/>
</dbReference>
<reference evidence="6" key="1">
    <citation type="submission" date="2016-04" db="UniProtKB">
        <authorList>
            <consortium name="WormBaseParasite"/>
        </authorList>
    </citation>
    <scope>IDENTIFICATION</scope>
</reference>
<feature type="compositionally biased region" description="Polar residues" evidence="2">
    <location>
        <begin position="578"/>
        <end position="595"/>
    </location>
</feature>
<dbReference type="GO" id="GO:0051015">
    <property type="term" value="F:actin filament binding"/>
    <property type="evidence" value="ECO:0007669"/>
    <property type="project" value="TreeGrafter"/>
</dbReference>
<feature type="region of interest" description="Disordered" evidence="2">
    <location>
        <begin position="1"/>
        <end position="23"/>
    </location>
</feature>
<evidence type="ECO:0000313" key="6">
    <source>
        <dbReference type="WBParaSite" id="TASK_0000357801-mRNA-1"/>
    </source>
</evidence>
<dbReference type="InterPro" id="IPR014768">
    <property type="entry name" value="GBD/FH3_dom"/>
</dbReference>
<dbReference type="PANTHER" id="PTHR45857">
    <property type="entry name" value="FORMIN-LIKE PROTEIN"/>
    <property type="match status" value="1"/>
</dbReference>
<feature type="region of interest" description="Disordered" evidence="2">
    <location>
        <begin position="550"/>
        <end position="569"/>
    </location>
</feature>
<dbReference type="Pfam" id="PF06371">
    <property type="entry name" value="Drf_GBD"/>
    <property type="match status" value="2"/>
</dbReference>
<dbReference type="InterPro" id="IPR010472">
    <property type="entry name" value="FH3_dom"/>
</dbReference>
<dbReference type="InterPro" id="IPR010473">
    <property type="entry name" value="GTPase-bd"/>
</dbReference>
<organism evidence="6">
    <name type="scientific">Taenia asiatica</name>
    <name type="common">Asian tapeworm</name>
    <dbReference type="NCBI Taxonomy" id="60517"/>
    <lineage>
        <taxon>Eukaryota</taxon>
        <taxon>Metazoa</taxon>
        <taxon>Spiralia</taxon>
        <taxon>Lophotrochozoa</taxon>
        <taxon>Platyhelminthes</taxon>
        <taxon>Cestoda</taxon>
        <taxon>Eucestoda</taxon>
        <taxon>Cyclophyllidea</taxon>
        <taxon>Taeniidae</taxon>
        <taxon>Taenia</taxon>
    </lineage>
</organism>
<reference evidence="4 5" key="2">
    <citation type="submission" date="2018-11" db="EMBL/GenBank/DDBJ databases">
        <authorList>
            <consortium name="Pathogen Informatics"/>
        </authorList>
    </citation>
    <scope>NUCLEOTIDE SEQUENCE [LARGE SCALE GENOMIC DNA]</scope>
</reference>
<feature type="region of interest" description="Disordered" evidence="2">
    <location>
        <begin position="156"/>
        <end position="220"/>
    </location>
</feature>
<accession>A0A0R3W1G8</accession>
<keyword evidence="5" id="KW-1185">Reference proteome</keyword>
<protein>
    <submittedName>
        <fullName evidence="6">GBD/FH3 domain-containing protein</fullName>
    </submittedName>
</protein>
<feature type="domain" description="GBD/FH3" evidence="3">
    <location>
        <begin position="23"/>
        <end position="487"/>
    </location>
</feature>
<evidence type="ECO:0000313" key="4">
    <source>
        <dbReference type="EMBL" id="VDK32033.1"/>
    </source>
</evidence>
<dbReference type="InterPro" id="IPR016024">
    <property type="entry name" value="ARM-type_fold"/>
</dbReference>
<dbReference type="OrthoDB" id="1668162at2759"/>
<feature type="region of interest" description="Disordered" evidence="2">
    <location>
        <begin position="578"/>
        <end position="613"/>
    </location>
</feature>
<dbReference type="InterPro" id="IPR011989">
    <property type="entry name" value="ARM-like"/>
</dbReference>
<dbReference type="GO" id="GO:0008360">
    <property type="term" value="P:regulation of cell shape"/>
    <property type="evidence" value="ECO:0007669"/>
    <property type="project" value="TreeGrafter"/>
</dbReference>
<gene>
    <name evidence="4" type="ORF">TASK_LOCUS3579</name>
</gene>
<sequence>MGNSPGFPEVQSPYPGGRRLSDKAVPKNDNFELRWHRFVESLDVTDEKMKLIEQLPHPRKMELVLNYELNTVKFSPAHCVESIKMARISQIAASKRKQDHDDFRKTFTSAEISLRTNKIEWVLEFLEHHGLEAIVAFMGDSLKYLSRTDTFRSTQLHADTTRRKGSMPVEEFAPSSLARRDPSSPAKSKNTRGPNDKPPPTPNFSLSRNKSASPTLKSQNMPLSTSLTLETLKDCLHLCLKCFKTLLNNQDGCTKAFENPEVIEIITFCILHPNYATKALALDLLSAICLIGGGHPRVLKAFDHFRRTIGENACFETVMNDFRVHEDLPLDQYNLEYSVACIQFINIVVHSPENINLRVYLQYAFTLLGLDDFLRALQARPGDKLNRHVEAYVNNMVNCSLLLDDAEAKEAAVEEVSRLEAALEASESAAKQQAASFKQRDIALSELVESLRGKIRDINVAAGQQEAANKRIAELEQSLAAAHRQIQRLQDAAAAINAAVVDTETNSLGQVRPAPNPRQKKPLVCNMTTSTTLPMGFEFAASTVESQQEATAAARLNASPPTAESRRKSMSLEMLSTTNRSTMDSGSDTASTFPLSSAAASSRHSSSSSEVNYDTFSRKSGSIAEKPRHGLISCTLISQVSDMALARRTFANLSTNLSVLVSRLASTSCPTPPCPAPAVPLPCWHASSSTTCAAVPRLRYILGCGGAATSTSAQRCHQLATVLPDPWATCFASAHRAFRLCTAIGEAEETRRDEDAEGEVEQAEGADSTTARLLRWLVSTRLVTKDAIGLETPKALTTAESEADQRETVEATAVLPLVTALLSVSLNPFMATRLLSLLEATTTVVCNDNEGGGWCSGSGALPRLFDAAEAHLRVRLVDRDLANSPVYQSTASADWPLLQALLQVNLLPFVLTANLQLLIEQLSTLSACCNSIIISTKLPIVLRIAEGLAATFLGKPDFLILEGCDFSSLTDWCLLMRRKSNDVDVFADGASRDSPCVPRRGSEGILPTSATTHRRKPFMEALYKAVELAAPETLDWTHDIVHLDAASRVLPSDMRDRLRELEYGLSLRDALFPAPEIPGHLQYLAPDAWAKVTEVKAALTEVEILIGAAAHCIYSVTGPSRPSTFSDRDFAIEMASFARFYSSFKKWTSDVERRVRNLAKASSCKVAASVHRRNGAAGDNAARRQRSGESASRSSRNGHLRLSSISLGLDSEPLYADIHRVQVKGQQNVPSTVTNVTAAAATSSSPASS</sequence>
<proteinExistence type="predicted"/>
<dbReference type="GO" id="GO:0030866">
    <property type="term" value="P:cortical actin cytoskeleton organization"/>
    <property type="evidence" value="ECO:0007669"/>
    <property type="project" value="TreeGrafter"/>
</dbReference>
<evidence type="ECO:0000313" key="5">
    <source>
        <dbReference type="Proteomes" id="UP000282613"/>
    </source>
</evidence>